<dbReference type="KEGG" id="gsn:YC6258_01643"/>
<evidence type="ECO:0000256" key="4">
    <source>
        <dbReference type="ARBA" id="ARBA00022989"/>
    </source>
</evidence>
<dbReference type="PANTHER" id="PTHR30086:SF20">
    <property type="entry name" value="ARGININE EXPORTER PROTEIN ARGO-RELATED"/>
    <property type="match status" value="1"/>
</dbReference>
<organism evidence="7 8">
    <name type="scientific">Gynuella sunshinyii YC6258</name>
    <dbReference type="NCBI Taxonomy" id="1445510"/>
    <lineage>
        <taxon>Bacteria</taxon>
        <taxon>Pseudomonadati</taxon>
        <taxon>Pseudomonadota</taxon>
        <taxon>Gammaproteobacteria</taxon>
        <taxon>Oceanospirillales</taxon>
        <taxon>Saccharospirillaceae</taxon>
        <taxon>Gynuella</taxon>
    </lineage>
</organism>
<name>A0A0C5VHG0_9GAMM</name>
<evidence type="ECO:0000313" key="8">
    <source>
        <dbReference type="Proteomes" id="UP000032266"/>
    </source>
</evidence>
<dbReference type="PATRIC" id="fig|1445510.3.peg.1608"/>
<dbReference type="Pfam" id="PF01810">
    <property type="entry name" value="LysE"/>
    <property type="match status" value="1"/>
</dbReference>
<feature type="transmembrane region" description="Helical" evidence="6">
    <location>
        <begin position="37"/>
        <end position="58"/>
    </location>
</feature>
<dbReference type="InterPro" id="IPR001123">
    <property type="entry name" value="LeuE-type"/>
</dbReference>
<evidence type="ECO:0000313" key="7">
    <source>
        <dbReference type="EMBL" id="AJQ93691.1"/>
    </source>
</evidence>
<feature type="transmembrane region" description="Helical" evidence="6">
    <location>
        <begin position="70"/>
        <end position="88"/>
    </location>
</feature>
<dbReference type="AlphaFoldDB" id="A0A0C5VHG0"/>
<evidence type="ECO:0000256" key="2">
    <source>
        <dbReference type="ARBA" id="ARBA00022475"/>
    </source>
</evidence>
<keyword evidence="8" id="KW-1185">Reference proteome</keyword>
<dbReference type="HOGENOM" id="CLU_079569_1_3_6"/>
<keyword evidence="4 6" id="KW-1133">Transmembrane helix</keyword>
<dbReference type="OrthoDB" id="9812084at2"/>
<evidence type="ECO:0000256" key="1">
    <source>
        <dbReference type="ARBA" id="ARBA00004651"/>
    </source>
</evidence>
<proteinExistence type="predicted"/>
<dbReference type="GO" id="GO:0015171">
    <property type="term" value="F:amino acid transmembrane transporter activity"/>
    <property type="evidence" value="ECO:0007669"/>
    <property type="project" value="TreeGrafter"/>
</dbReference>
<protein>
    <submittedName>
        <fullName evidence="7">Putative threonine efflux protein</fullName>
    </submittedName>
</protein>
<dbReference type="RefSeq" id="WP_044616408.1">
    <property type="nucleotide sequence ID" value="NZ_CP007142.1"/>
</dbReference>
<comment type="subcellular location">
    <subcellularLocation>
        <location evidence="1">Cell membrane</location>
        <topology evidence="1">Multi-pass membrane protein</topology>
    </subcellularLocation>
</comment>
<gene>
    <name evidence="7" type="ORF">YC6258_01643</name>
</gene>
<dbReference type="GO" id="GO:0005886">
    <property type="term" value="C:plasma membrane"/>
    <property type="evidence" value="ECO:0007669"/>
    <property type="project" value="UniProtKB-SubCell"/>
</dbReference>
<evidence type="ECO:0000256" key="6">
    <source>
        <dbReference type="SAM" id="Phobius"/>
    </source>
</evidence>
<dbReference type="Proteomes" id="UP000032266">
    <property type="component" value="Chromosome"/>
</dbReference>
<feature type="transmembrane region" description="Helical" evidence="6">
    <location>
        <begin position="136"/>
        <end position="157"/>
    </location>
</feature>
<sequence length="193" mass="21038">MWLAMALFALTMSISPGPVNLISFSIASSHGFKRAFYFVSGATIGFTLLLAVIGLGATQLQSTLPVAIRYMGYAGTAFIIWMGFKVMTADPSLKTDAGHAPNFLHGFLLQWLNPKAWIACISGVSAFNLSSSYGRLVIFVGLYFVICYISMVLWAWAGKQVRALIHDEAMILRVNRIMGGLLILIAAYLAISF</sequence>
<accession>A0A0C5VHG0</accession>
<evidence type="ECO:0000256" key="3">
    <source>
        <dbReference type="ARBA" id="ARBA00022692"/>
    </source>
</evidence>
<reference evidence="7 8" key="1">
    <citation type="submission" date="2014-01" db="EMBL/GenBank/DDBJ databases">
        <title>Full genme sequencing of cellulolytic bacterium Gynuella sunshinyii YC6258T gen. nov., sp. nov.</title>
        <authorList>
            <person name="Khan H."/>
            <person name="Chung E.J."/>
            <person name="Chung Y.R."/>
        </authorList>
    </citation>
    <scope>NUCLEOTIDE SEQUENCE [LARGE SCALE GENOMIC DNA]</scope>
    <source>
        <strain evidence="7 8">YC6258</strain>
    </source>
</reference>
<feature type="transmembrane region" description="Helical" evidence="6">
    <location>
        <begin position="108"/>
        <end position="129"/>
    </location>
</feature>
<dbReference type="PANTHER" id="PTHR30086">
    <property type="entry name" value="ARGININE EXPORTER PROTEIN ARGO"/>
    <property type="match status" value="1"/>
</dbReference>
<keyword evidence="3 6" id="KW-0812">Transmembrane</keyword>
<keyword evidence="5 6" id="KW-0472">Membrane</keyword>
<dbReference type="STRING" id="1445510.YC6258_01643"/>
<feature type="transmembrane region" description="Helical" evidence="6">
    <location>
        <begin position="169"/>
        <end position="191"/>
    </location>
</feature>
<evidence type="ECO:0000256" key="5">
    <source>
        <dbReference type="ARBA" id="ARBA00023136"/>
    </source>
</evidence>
<keyword evidence="2" id="KW-1003">Cell membrane</keyword>
<dbReference type="EMBL" id="CP007142">
    <property type="protein sequence ID" value="AJQ93691.1"/>
    <property type="molecule type" value="Genomic_DNA"/>
</dbReference>